<dbReference type="STRING" id="112413.SAMN05421854_109363"/>
<dbReference type="EMBL" id="JAAGNC010000216">
    <property type="protein sequence ID" value="NEC62680.1"/>
    <property type="molecule type" value="Genomic_DNA"/>
</dbReference>
<gene>
    <name evidence="2" type="ORF">G3I59_45580</name>
    <name evidence="3" type="ORF">SAMN05421854_109363</name>
</gene>
<dbReference type="InterPro" id="IPR036291">
    <property type="entry name" value="NAD(P)-bd_dom_sf"/>
</dbReference>
<dbReference type="PANTHER" id="PTHR43355:SF2">
    <property type="entry name" value="FLAVIN REDUCTASE (NADPH)"/>
    <property type="match status" value="1"/>
</dbReference>
<reference evidence="3" key="1">
    <citation type="submission" date="2016-10" db="EMBL/GenBank/DDBJ databases">
        <authorList>
            <person name="de Groot N.N."/>
        </authorList>
    </citation>
    <scope>NUCLEOTIDE SEQUENCE [LARGE SCALE GENOMIC DNA]</scope>
    <source>
        <strain evidence="3">DSM 44637</strain>
    </source>
</reference>
<protein>
    <submittedName>
        <fullName evidence="2">NAD(P)H-binding protein</fullName>
    </submittedName>
</protein>
<keyword evidence="5" id="KW-1185">Reference proteome</keyword>
<dbReference type="PANTHER" id="PTHR43355">
    <property type="entry name" value="FLAVIN REDUCTASE (NADPH)"/>
    <property type="match status" value="1"/>
</dbReference>
<evidence type="ECO:0000259" key="1">
    <source>
        <dbReference type="Pfam" id="PF13460"/>
    </source>
</evidence>
<dbReference type="AlphaFoldDB" id="A0A1I5WRJ0"/>
<dbReference type="Proteomes" id="UP000199137">
    <property type="component" value="Unassembled WGS sequence"/>
</dbReference>
<dbReference type="InterPro" id="IPR051606">
    <property type="entry name" value="Polyketide_Oxido-like"/>
</dbReference>
<organism evidence="3 4">
    <name type="scientific">Amycolatopsis rubida</name>
    <dbReference type="NCBI Taxonomy" id="112413"/>
    <lineage>
        <taxon>Bacteria</taxon>
        <taxon>Bacillati</taxon>
        <taxon>Actinomycetota</taxon>
        <taxon>Actinomycetes</taxon>
        <taxon>Pseudonocardiales</taxon>
        <taxon>Pseudonocardiaceae</taxon>
        <taxon>Amycolatopsis</taxon>
    </lineage>
</organism>
<proteinExistence type="predicted"/>
<dbReference type="EMBL" id="FOWC01000009">
    <property type="protein sequence ID" value="SFQ22359.1"/>
    <property type="molecule type" value="Genomic_DNA"/>
</dbReference>
<reference evidence="2 5" key="3">
    <citation type="submission" date="2020-01" db="EMBL/GenBank/DDBJ databases">
        <title>Insect and environment-associated Actinomycetes.</title>
        <authorList>
            <person name="Currrie C."/>
            <person name="Chevrette M."/>
            <person name="Carlson C."/>
            <person name="Stubbendieck R."/>
            <person name="Wendt-Pienkowski E."/>
        </authorList>
    </citation>
    <scope>NUCLEOTIDE SEQUENCE [LARGE SCALE GENOMIC DNA]</scope>
    <source>
        <strain evidence="2 5">SID8386</strain>
    </source>
</reference>
<dbReference type="RefSeq" id="WP_067575585.1">
    <property type="nucleotide sequence ID" value="NZ_FOWC01000009.1"/>
</dbReference>
<feature type="domain" description="NAD(P)-binding" evidence="1">
    <location>
        <begin position="8"/>
        <end position="202"/>
    </location>
</feature>
<dbReference type="OrthoDB" id="3191258at2"/>
<evidence type="ECO:0000313" key="2">
    <source>
        <dbReference type="EMBL" id="NEC62680.1"/>
    </source>
</evidence>
<sequence>MSKLVVFGATGYAGSRITDEALRRGHSVTGVARKADGLPSGVEARSGSMHDAEFVASVAKGADVLVVATPGRADDQGRRLVDALPTLVEAARANGARLAIVGGAGSLRVSEDGPRVIDTPEFPEEYKPEAGSHVLVLEALRELPDDVDWFYVSPAAEFGSWIPGERTGKFRLGGDVLVSDADGRSHISGADLAIAFLDEIEEPKHSRARFTLAY</sequence>
<evidence type="ECO:0000313" key="3">
    <source>
        <dbReference type="EMBL" id="SFQ22359.1"/>
    </source>
</evidence>
<evidence type="ECO:0000313" key="4">
    <source>
        <dbReference type="Proteomes" id="UP000199137"/>
    </source>
</evidence>
<dbReference type="GO" id="GO:0016646">
    <property type="term" value="F:oxidoreductase activity, acting on the CH-NH group of donors, NAD or NADP as acceptor"/>
    <property type="evidence" value="ECO:0007669"/>
    <property type="project" value="TreeGrafter"/>
</dbReference>
<dbReference type="Proteomes" id="UP000470404">
    <property type="component" value="Unassembled WGS sequence"/>
</dbReference>
<dbReference type="Gene3D" id="3.40.50.720">
    <property type="entry name" value="NAD(P)-binding Rossmann-like Domain"/>
    <property type="match status" value="1"/>
</dbReference>
<dbReference type="InterPro" id="IPR016040">
    <property type="entry name" value="NAD(P)-bd_dom"/>
</dbReference>
<dbReference type="Pfam" id="PF13460">
    <property type="entry name" value="NAD_binding_10"/>
    <property type="match status" value="1"/>
</dbReference>
<evidence type="ECO:0000313" key="5">
    <source>
        <dbReference type="Proteomes" id="UP000470404"/>
    </source>
</evidence>
<name>A0A1I5WRJ0_9PSEU</name>
<reference evidence="4" key="2">
    <citation type="submission" date="2016-10" db="EMBL/GenBank/DDBJ databases">
        <authorList>
            <person name="Varghese N."/>
            <person name="Submissions S."/>
        </authorList>
    </citation>
    <scope>NUCLEOTIDE SEQUENCE [LARGE SCALE GENOMIC DNA]</scope>
    <source>
        <strain evidence="4">DSM 44637</strain>
    </source>
</reference>
<dbReference type="SUPFAM" id="SSF51735">
    <property type="entry name" value="NAD(P)-binding Rossmann-fold domains"/>
    <property type="match status" value="1"/>
</dbReference>
<accession>A0A1I5WRJ0</accession>